<organism evidence="1 2">
    <name type="scientific">Glossina fuscipes</name>
    <dbReference type="NCBI Taxonomy" id="7396"/>
    <lineage>
        <taxon>Eukaryota</taxon>
        <taxon>Metazoa</taxon>
        <taxon>Ecdysozoa</taxon>
        <taxon>Arthropoda</taxon>
        <taxon>Hexapoda</taxon>
        <taxon>Insecta</taxon>
        <taxon>Pterygota</taxon>
        <taxon>Neoptera</taxon>
        <taxon>Endopterygota</taxon>
        <taxon>Diptera</taxon>
        <taxon>Brachycera</taxon>
        <taxon>Muscomorpha</taxon>
        <taxon>Hippoboscoidea</taxon>
        <taxon>Glossinidae</taxon>
        <taxon>Glossina</taxon>
    </lineage>
</organism>
<gene>
    <name evidence="2" type="primary">LOC119638624</name>
</gene>
<evidence type="ECO:0000313" key="2">
    <source>
        <dbReference type="RefSeq" id="XP_037891432.1"/>
    </source>
</evidence>
<accession>A0A9C5ZBR6</accession>
<name>A0A9C5ZBR6_9MUSC</name>
<protein>
    <submittedName>
        <fullName evidence="2">Uncharacterized protein LOC119638624</fullName>
    </submittedName>
</protein>
<keyword evidence="1" id="KW-1185">Reference proteome</keyword>
<dbReference type="RefSeq" id="XP_037891432.1">
    <property type="nucleotide sequence ID" value="XM_038035504.1"/>
</dbReference>
<dbReference type="Proteomes" id="UP000092443">
    <property type="component" value="Unplaced"/>
</dbReference>
<evidence type="ECO:0000313" key="1">
    <source>
        <dbReference type="Proteomes" id="UP000092443"/>
    </source>
</evidence>
<reference evidence="2" key="1">
    <citation type="submission" date="2025-08" db="UniProtKB">
        <authorList>
            <consortium name="RefSeq"/>
        </authorList>
    </citation>
    <scope>IDENTIFICATION</scope>
    <source>
        <tissue evidence="2">Whole body pupa</tissue>
    </source>
</reference>
<dbReference type="AlphaFoldDB" id="A0A9C5ZBR6"/>
<dbReference type="GeneID" id="119638624"/>
<proteinExistence type="predicted"/>
<dbReference type="KEGG" id="gfs:119638624"/>
<sequence length="54" mass="6165">MVQKRLNLGSFVKTIYENEFQWSIVKSLGMFFLGVRIAKEFVGVEIMPALAART</sequence>